<dbReference type="STRING" id="1198449.ACAM_1008"/>
<evidence type="ECO:0000313" key="1">
    <source>
        <dbReference type="EMBL" id="BAN90477.1"/>
    </source>
</evidence>
<sequence length="96" mass="10122">MPGASGNSAGEGSGGCGLEERAVALVSGLAESNPQLEAVLEVTGGVARVYVREECEGECGLEDWKVHLSLQASRLGLRIRSYRREDGWSVVELTCG</sequence>
<dbReference type="eggNOG" id="arCOG15052">
    <property type="taxonomic scope" value="Archaea"/>
</dbReference>
<dbReference type="OrthoDB" id="378852at2157"/>
<reference evidence="1 2" key="1">
    <citation type="journal article" date="2013" name="Appl. Environ. Microbiol.">
        <title>Variation of the Virus-Related Elements within Syntenic Genomes of the Hyperthermophilic Archaeon Aeropyrum.</title>
        <authorList>
            <person name="Daifuku T."/>
            <person name="Yoshida T."/>
            <person name="Kitamura T."/>
            <person name="Kawaichi S."/>
            <person name="Inoue T."/>
            <person name="Nomura K."/>
            <person name="Yoshida Y."/>
            <person name="Kuno S."/>
            <person name="Sako Y."/>
        </authorList>
    </citation>
    <scope>NUCLEOTIDE SEQUENCE [LARGE SCALE GENOMIC DNA]</scope>
    <source>
        <strain evidence="1 2">SY1</strain>
    </source>
</reference>
<dbReference type="Proteomes" id="UP000016887">
    <property type="component" value="Chromosome"/>
</dbReference>
<dbReference type="RefSeq" id="WP_022541750.1">
    <property type="nucleotide sequence ID" value="NC_022521.1"/>
</dbReference>
<dbReference type="GeneID" id="17110350"/>
<gene>
    <name evidence="1" type="ORF">ACAM_1008</name>
</gene>
<proteinExistence type="predicted"/>
<keyword evidence="2" id="KW-1185">Reference proteome</keyword>
<accession>U3TAB7</accession>
<dbReference type="KEGG" id="acj:ACAM_1008"/>
<evidence type="ECO:0000313" key="2">
    <source>
        <dbReference type="Proteomes" id="UP000016887"/>
    </source>
</evidence>
<protein>
    <submittedName>
        <fullName evidence="1">Site-specific recombinase</fullName>
    </submittedName>
</protein>
<name>U3TAB7_9CREN</name>
<organism evidence="1 2">
    <name type="scientific">Aeropyrum camini SY1 = JCM 12091</name>
    <dbReference type="NCBI Taxonomy" id="1198449"/>
    <lineage>
        <taxon>Archaea</taxon>
        <taxon>Thermoproteota</taxon>
        <taxon>Thermoprotei</taxon>
        <taxon>Desulfurococcales</taxon>
        <taxon>Desulfurococcaceae</taxon>
        <taxon>Aeropyrum</taxon>
    </lineage>
</organism>
<dbReference type="AlphaFoldDB" id="U3TAB7"/>
<dbReference type="EMBL" id="AP012489">
    <property type="protein sequence ID" value="BAN90477.1"/>
    <property type="molecule type" value="Genomic_DNA"/>
</dbReference>